<protein>
    <submittedName>
        <fullName evidence="1">Uncharacterized protein</fullName>
    </submittedName>
</protein>
<comment type="caution">
    <text evidence="1">The sequence shown here is derived from an EMBL/GenBank/DDBJ whole genome shotgun (WGS) entry which is preliminary data.</text>
</comment>
<accession>A0A2K2F2D9</accession>
<dbReference type="Proteomes" id="UP000236151">
    <property type="component" value="Unassembled WGS sequence"/>
</dbReference>
<dbReference type="PROSITE" id="PS51257">
    <property type="entry name" value="PROKAR_LIPOPROTEIN"/>
    <property type="match status" value="1"/>
</dbReference>
<dbReference type="RefSeq" id="WP_103082411.1">
    <property type="nucleotide sequence ID" value="NZ_CP021850.1"/>
</dbReference>
<evidence type="ECO:0000313" key="1">
    <source>
        <dbReference type="EMBL" id="PNT96879.1"/>
    </source>
</evidence>
<dbReference type="EMBL" id="NIOJ01000043">
    <property type="protein sequence ID" value="PNT96879.1"/>
    <property type="molecule type" value="Genomic_DNA"/>
</dbReference>
<name>A0A2K2F2D9_9CLOT</name>
<evidence type="ECO:0000313" key="2">
    <source>
        <dbReference type="Proteomes" id="UP000236151"/>
    </source>
</evidence>
<gene>
    <name evidence="1" type="ORF">CDQ84_14260</name>
</gene>
<keyword evidence="2" id="KW-1185">Reference proteome</keyword>
<dbReference type="AlphaFoldDB" id="A0A2K2F2D9"/>
<reference evidence="1 2" key="1">
    <citation type="submission" date="2017-06" db="EMBL/GenBank/DDBJ databases">
        <title>Investigating the central metabolism of Clostridium thermosuccinogenes.</title>
        <authorList>
            <person name="Koendjbiharie J.G."/>
            <person name="van Kranenburg R."/>
        </authorList>
    </citation>
    <scope>NUCLEOTIDE SEQUENCE [LARGE SCALE GENOMIC DNA]</scope>
    <source>
        <strain evidence="1 2">DSM 5806</strain>
    </source>
</reference>
<sequence length="262" mass="29978">MIKKNMFFISLYFISIFFLFIGCSSSGMNNNINESIEAKIVEPPITQKEFYDAFTLLNDKLTEEQKINSLNVQKELFETGPILSLYMDGDAQYIISWIDGGKILIFFKTENSKIKPLYMNVAPIKAVKLLGECPEGGIRLVEVTSYGASASYQRENVEVFAINGDNVTSVWDYDTMKAYSHPVEGKKLFEFVIETSSFRYSPWYQTKPGYDEKDIMRIIVNETKEVIHTSSGDLNKVVSTNKTNSQKTFVWDNSQLKFIEKT</sequence>
<dbReference type="KEGG" id="cthd:CDO33_08090"/>
<dbReference type="OrthoDB" id="9787830at2"/>
<proteinExistence type="predicted"/>
<organism evidence="1 2">
    <name type="scientific">Clostridium thermosuccinogenes</name>
    <dbReference type="NCBI Taxonomy" id="84032"/>
    <lineage>
        <taxon>Bacteria</taxon>
        <taxon>Bacillati</taxon>
        <taxon>Bacillota</taxon>
        <taxon>Clostridia</taxon>
        <taxon>Eubacteriales</taxon>
        <taxon>Clostridiaceae</taxon>
        <taxon>Clostridium</taxon>
    </lineage>
</organism>